<keyword evidence="6 7" id="KW-0975">Bacterial flagellum</keyword>
<feature type="domain" description="Flagellar basal-body/hook protein C-terminal" evidence="9">
    <location>
        <begin position="382"/>
        <end position="422"/>
    </location>
</feature>
<dbReference type="Proteomes" id="UP000767291">
    <property type="component" value="Unassembled WGS sequence"/>
</dbReference>
<evidence type="ECO:0000256" key="3">
    <source>
        <dbReference type="ARBA" id="ARBA00009677"/>
    </source>
</evidence>
<keyword evidence="11" id="KW-0282">Flagellum</keyword>
<sequence>MSGLFLTLRTSESGMRVHQKAIQTTSNNVANINTPGYSRQRAEIVSSGALYNPSRTNITNNGQMGTGAGISAITRARNAFYDHQYRSEVHNYGETNVKYDYYNGIESIIKEPSDYGISSKLKDFFSGWEELSKNTSSKSSKNLVVEKGLDLANALSDAYNKLNNLKEGISGNIDTEIEQINGMLDSLKEIERQIDLVNASGSDPNTLLDEKDRILDELSSKLDIQDKDVATMIADGKLDRAELEEAFNNGVKVSGSLQGYHDMDGKLNEYMEDLQTLSDTIVDQVNNAYGGTFFEKGNPPADKLIKVEETIKNNPYLIDITSEQAEAVGNVQNQKFNMNGEKTTINKYYNNYAERIGIDSSKVVQDEKNQRGLLTEIDNFRMSISGVSLDEEFVNLIQLNHSYTASAKVLSTVDQLLDVVINGIIR</sequence>
<dbReference type="SUPFAM" id="SSF64518">
    <property type="entry name" value="Phase 1 flagellin"/>
    <property type="match status" value="1"/>
</dbReference>
<comment type="subcellular location">
    <subcellularLocation>
        <location evidence="1 7">Bacterial flagellum</location>
    </subcellularLocation>
    <subcellularLocation>
        <location evidence="2 7">Secreted</location>
    </subcellularLocation>
</comment>
<dbReference type="PANTHER" id="PTHR30033:SF1">
    <property type="entry name" value="FLAGELLAR HOOK-ASSOCIATED PROTEIN 1"/>
    <property type="match status" value="1"/>
</dbReference>
<feature type="domain" description="Flagellar basal body rod protein N-terminal" evidence="8">
    <location>
        <begin position="8"/>
        <end position="37"/>
    </location>
</feature>
<feature type="domain" description="Flagellar hook-associated protein FlgK helical" evidence="10">
    <location>
        <begin position="104"/>
        <end position="225"/>
    </location>
</feature>
<proteinExistence type="inferred from homology"/>
<reference evidence="11 12" key="1">
    <citation type="submission" date="2021-03" db="EMBL/GenBank/DDBJ databases">
        <title>Genomic Encyclopedia of Type Strains, Phase IV (KMG-IV): sequencing the most valuable type-strain genomes for metagenomic binning, comparative biology and taxonomic classification.</title>
        <authorList>
            <person name="Goeker M."/>
        </authorList>
    </citation>
    <scope>NUCLEOTIDE SEQUENCE [LARGE SCALE GENOMIC DNA]</scope>
    <source>
        <strain evidence="11 12">DSM 1289</strain>
    </source>
</reference>
<keyword evidence="11" id="KW-0969">Cilium</keyword>
<dbReference type="PANTHER" id="PTHR30033">
    <property type="entry name" value="FLAGELLAR HOOK-ASSOCIATED PROTEIN 1"/>
    <property type="match status" value="1"/>
</dbReference>
<evidence type="ECO:0000259" key="9">
    <source>
        <dbReference type="Pfam" id="PF06429"/>
    </source>
</evidence>
<evidence type="ECO:0000259" key="10">
    <source>
        <dbReference type="Pfam" id="PF22638"/>
    </source>
</evidence>
<dbReference type="Pfam" id="PF22638">
    <property type="entry name" value="FlgK_D1"/>
    <property type="match status" value="1"/>
</dbReference>
<evidence type="ECO:0000256" key="4">
    <source>
        <dbReference type="ARBA" id="ARBA00016244"/>
    </source>
</evidence>
<keyword evidence="12" id="KW-1185">Reference proteome</keyword>
<comment type="similarity">
    <text evidence="3 7">Belongs to the flagella basal body rod proteins family.</text>
</comment>
<keyword evidence="5 7" id="KW-0964">Secreted</keyword>
<dbReference type="Pfam" id="PF00460">
    <property type="entry name" value="Flg_bb_rod"/>
    <property type="match status" value="1"/>
</dbReference>
<evidence type="ECO:0000313" key="11">
    <source>
        <dbReference type="EMBL" id="MBP1855665.1"/>
    </source>
</evidence>
<dbReference type="PRINTS" id="PR01005">
    <property type="entry name" value="FLGHOOKAP1"/>
</dbReference>
<evidence type="ECO:0000256" key="2">
    <source>
        <dbReference type="ARBA" id="ARBA00004613"/>
    </source>
</evidence>
<dbReference type="NCBIfam" id="TIGR02492">
    <property type="entry name" value="flgK_ends"/>
    <property type="match status" value="1"/>
</dbReference>
<dbReference type="InterPro" id="IPR053927">
    <property type="entry name" value="FlgK_helical"/>
</dbReference>
<evidence type="ECO:0000313" key="12">
    <source>
        <dbReference type="Proteomes" id="UP000767291"/>
    </source>
</evidence>
<evidence type="ECO:0000256" key="6">
    <source>
        <dbReference type="ARBA" id="ARBA00023143"/>
    </source>
</evidence>
<evidence type="ECO:0000256" key="5">
    <source>
        <dbReference type="ARBA" id="ARBA00022525"/>
    </source>
</evidence>
<evidence type="ECO:0000256" key="1">
    <source>
        <dbReference type="ARBA" id="ARBA00004365"/>
    </source>
</evidence>
<evidence type="ECO:0000259" key="8">
    <source>
        <dbReference type="Pfam" id="PF00460"/>
    </source>
</evidence>
<evidence type="ECO:0000256" key="7">
    <source>
        <dbReference type="RuleBase" id="RU362065"/>
    </source>
</evidence>
<gene>
    <name evidence="7" type="primary">flgK</name>
    <name evidence="11" type="ORF">J2Z43_002063</name>
</gene>
<protein>
    <recommendedName>
        <fullName evidence="4 7">Flagellar hook-associated protein 1</fullName>
        <shortName evidence="7">HAP1</shortName>
    </recommendedName>
</protein>
<accession>A0ABS4ECK5</accession>
<dbReference type="InterPro" id="IPR010930">
    <property type="entry name" value="Flg_bb/hook_C_dom"/>
</dbReference>
<dbReference type="RefSeq" id="WP_209457078.1">
    <property type="nucleotide sequence ID" value="NZ_BAAACS010000004.1"/>
</dbReference>
<dbReference type="InterPro" id="IPR001444">
    <property type="entry name" value="Flag_bb_rod_N"/>
</dbReference>
<keyword evidence="11" id="KW-0966">Cell projection</keyword>
<dbReference type="InterPro" id="IPR002371">
    <property type="entry name" value="FlgK"/>
</dbReference>
<comment type="caution">
    <text evidence="11">The sequence shown here is derived from an EMBL/GenBank/DDBJ whole genome shotgun (WGS) entry which is preliminary data.</text>
</comment>
<dbReference type="EMBL" id="JAGGJX010000004">
    <property type="protein sequence ID" value="MBP1855665.1"/>
    <property type="molecule type" value="Genomic_DNA"/>
</dbReference>
<dbReference type="Pfam" id="PF06429">
    <property type="entry name" value="Flg_bbr_C"/>
    <property type="match status" value="1"/>
</dbReference>
<organism evidence="11 12">
    <name type="scientific">Metaclostridioides mangenotii</name>
    <dbReference type="NCBI Taxonomy" id="1540"/>
    <lineage>
        <taxon>Bacteria</taxon>
        <taxon>Bacillati</taxon>
        <taxon>Bacillota</taxon>
        <taxon>Clostridia</taxon>
        <taxon>Peptostreptococcales</taxon>
        <taxon>Peptostreptococcaceae</taxon>
        <taxon>Metaclostridioides</taxon>
    </lineage>
</organism>
<name>A0ABS4ECK5_9FIRM</name>